<dbReference type="InterPro" id="IPR046450">
    <property type="entry name" value="PA_dom_sf"/>
</dbReference>
<dbReference type="InterPro" id="IPR003137">
    <property type="entry name" value="PA_domain"/>
</dbReference>
<feature type="compositionally biased region" description="Basic residues" evidence="15">
    <location>
        <begin position="277"/>
        <end position="286"/>
    </location>
</feature>
<evidence type="ECO:0000256" key="6">
    <source>
        <dbReference type="ARBA" id="ARBA00022723"/>
    </source>
</evidence>
<evidence type="ECO:0000256" key="17">
    <source>
        <dbReference type="SAM" id="SignalP"/>
    </source>
</evidence>
<evidence type="ECO:0000256" key="5">
    <source>
        <dbReference type="ARBA" id="ARBA00022692"/>
    </source>
</evidence>
<keyword evidence="12" id="KW-0325">Glycoprotein</keyword>
<dbReference type="PANTHER" id="PTHR47168">
    <property type="entry name" value="RING ZINC FINGER DOMAIN SUPERFAMILY PROTEIN-RELATED"/>
    <property type="match status" value="1"/>
</dbReference>
<keyword evidence="4" id="KW-0808">Transferase</keyword>
<evidence type="ECO:0000256" key="13">
    <source>
        <dbReference type="ARBA" id="ARBA00046288"/>
    </source>
</evidence>
<feature type="signal peptide" evidence="17">
    <location>
        <begin position="1"/>
        <end position="20"/>
    </location>
</feature>
<dbReference type="VEuPathDB" id="VectorBase:LLONM1_000362"/>
<dbReference type="SUPFAM" id="SSF57850">
    <property type="entry name" value="RING/U-box"/>
    <property type="match status" value="1"/>
</dbReference>
<evidence type="ECO:0000313" key="20">
    <source>
        <dbReference type="Proteomes" id="UP000092461"/>
    </source>
</evidence>
<dbReference type="Gene3D" id="3.30.40.10">
    <property type="entry name" value="Zinc/RING finger domain, C3HC4 (zinc finger)"/>
    <property type="match status" value="1"/>
</dbReference>
<reference evidence="19" key="1">
    <citation type="submission" date="2020-05" db="UniProtKB">
        <authorList>
            <consortium name="EnsemblMetazoa"/>
        </authorList>
    </citation>
    <scope>IDENTIFICATION</scope>
    <source>
        <strain evidence="19">Jacobina</strain>
    </source>
</reference>
<feature type="chain" id="PRO_5008405503" description="RING-type E3 ubiquitin transferase" evidence="17">
    <location>
        <begin position="21"/>
        <end position="499"/>
    </location>
</feature>
<dbReference type="AlphaFoldDB" id="A0A1B0CA45"/>
<dbReference type="GO" id="GO:0012505">
    <property type="term" value="C:endomembrane system"/>
    <property type="evidence" value="ECO:0007669"/>
    <property type="project" value="UniProtKB-SubCell"/>
</dbReference>
<dbReference type="InterPro" id="IPR001841">
    <property type="entry name" value="Znf_RING"/>
</dbReference>
<keyword evidence="11 16" id="KW-0472">Membrane</keyword>
<feature type="transmembrane region" description="Helical" evidence="16">
    <location>
        <begin position="171"/>
        <end position="195"/>
    </location>
</feature>
<dbReference type="Pfam" id="PF13639">
    <property type="entry name" value="zf-RING_2"/>
    <property type="match status" value="1"/>
</dbReference>
<evidence type="ECO:0000256" key="10">
    <source>
        <dbReference type="ARBA" id="ARBA00022989"/>
    </source>
</evidence>
<feature type="compositionally biased region" description="Low complexity" evidence="15">
    <location>
        <begin position="434"/>
        <end position="453"/>
    </location>
</feature>
<dbReference type="InterPro" id="IPR051653">
    <property type="entry name" value="E3_ligase_sorting_rcpt"/>
</dbReference>
<feature type="region of interest" description="Disordered" evidence="15">
    <location>
        <begin position="277"/>
        <end position="342"/>
    </location>
</feature>
<accession>A0A1B0CA45</accession>
<evidence type="ECO:0000256" key="12">
    <source>
        <dbReference type="ARBA" id="ARBA00023180"/>
    </source>
</evidence>
<keyword evidence="7 17" id="KW-0732">Signal</keyword>
<feature type="region of interest" description="Disordered" evidence="15">
    <location>
        <begin position="479"/>
        <end position="499"/>
    </location>
</feature>
<dbReference type="InterPro" id="IPR044744">
    <property type="entry name" value="ZNRF4/RNF13/RNF167_PA"/>
</dbReference>
<dbReference type="EC" id="2.3.2.27" evidence="3"/>
<protein>
    <recommendedName>
        <fullName evidence="3">RING-type E3 ubiquitin transferase</fullName>
        <ecNumber evidence="3">2.3.2.27</ecNumber>
    </recommendedName>
</protein>
<evidence type="ECO:0000256" key="3">
    <source>
        <dbReference type="ARBA" id="ARBA00012483"/>
    </source>
</evidence>
<keyword evidence="9" id="KW-0862">Zinc</keyword>
<keyword evidence="8 14" id="KW-0863">Zinc-finger</keyword>
<evidence type="ECO:0000256" key="9">
    <source>
        <dbReference type="ARBA" id="ARBA00022833"/>
    </source>
</evidence>
<keyword evidence="20" id="KW-1185">Reference proteome</keyword>
<evidence type="ECO:0000313" key="19">
    <source>
        <dbReference type="EnsemblMetazoa" id="LLOJ000817-PA"/>
    </source>
</evidence>
<dbReference type="GO" id="GO:0061630">
    <property type="term" value="F:ubiquitin protein ligase activity"/>
    <property type="evidence" value="ECO:0007669"/>
    <property type="project" value="UniProtKB-EC"/>
</dbReference>
<dbReference type="VEuPathDB" id="VectorBase:LLOJ000817"/>
<evidence type="ECO:0000256" key="11">
    <source>
        <dbReference type="ARBA" id="ARBA00023136"/>
    </source>
</evidence>
<evidence type="ECO:0000259" key="18">
    <source>
        <dbReference type="PROSITE" id="PS50089"/>
    </source>
</evidence>
<evidence type="ECO:0000256" key="15">
    <source>
        <dbReference type="SAM" id="MobiDB-lite"/>
    </source>
</evidence>
<proteinExistence type="predicted"/>
<dbReference type="PROSITE" id="PS50089">
    <property type="entry name" value="ZF_RING_2"/>
    <property type="match status" value="1"/>
</dbReference>
<dbReference type="Proteomes" id="UP000092461">
    <property type="component" value="Unassembled WGS sequence"/>
</dbReference>
<evidence type="ECO:0000256" key="14">
    <source>
        <dbReference type="PROSITE-ProRule" id="PRU00175"/>
    </source>
</evidence>
<evidence type="ECO:0000256" key="1">
    <source>
        <dbReference type="ARBA" id="ARBA00000900"/>
    </source>
</evidence>
<dbReference type="FunFam" id="3.50.30.30:FF:000026">
    <property type="entry name" value="E3 ubiquitin-protein ligase RNF13"/>
    <property type="match status" value="1"/>
</dbReference>
<dbReference type="EMBL" id="AJWK01003261">
    <property type="status" value="NOT_ANNOTATED_CDS"/>
    <property type="molecule type" value="Genomic_DNA"/>
</dbReference>
<dbReference type="Gene3D" id="3.50.30.30">
    <property type="match status" value="1"/>
</dbReference>
<comment type="catalytic activity">
    <reaction evidence="1">
        <text>S-ubiquitinyl-[E2 ubiquitin-conjugating enzyme]-L-cysteine + [acceptor protein]-L-lysine = [E2 ubiquitin-conjugating enzyme]-L-cysteine + N(6)-ubiquitinyl-[acceptor protein]-L-lysine.</text>
        <dbReference type="EC" id="2.3.2.27"/>
    </reaction>
</comment>
<evidence type="ECO:0000256" key="2">
    <source>
        <dbReference type="ARBA" id="ARBA00004906"/>
    </source>
</evidence>
<dbReference type="GO" id="GO:0008270">
    <property type="term" value="F:zinc ion binding"/>
    <property type="evidence" value="ECO:0007669"/>
    <property type="project" value="UniProtKB-KW"/>
</dbReference>
<keyword evidence="6" id="KW-0479">Metal-binding</keyword>
<evidence type="ECO:0000256" key="16">
    <source>
        <dbReference type="SAM" id="Phobius"/>
    </source>
</evidence>
<dbReference type="EnsemblMetazoa" id="LLOJ000817-RA">
    <property type="protein sequence ID" value="LLOJ000817-PA"/>
    <property type="gene ID" value="LLOJ000817"/>
</dbReference>
<organism evidence="19 20">
    <name type="scientific">Lutzomyia longipalpis</name>
    <name type="common">Sand fly</name>
    <dbReference type="NCBI Taxonomy" id="7200"/>
    <lineage>
        <taxon>Eukaryota</taxon>
        <taxon>Metazoa</taxon>
        <taxon>Ecdysozoa</taxon>
        <taxon>Arthropoda</taxon>
        <taxon>Hexapoda</taxon>
        <taxon>Insecta</taxon>
        <taxon>Pterygota</taxon>
        <taxon>Neoptera</taxon>
        <taxon>Endopterygota</taxon>
        <taxon>Diptera</taxon>
        <taxon>Nematocera</taxon>
        <taxon>Psychodoidea</taxon>
        <taxon>Psychodidae</taxon>
        <taxon>Lutzomyia</taxon>
        <taxon>Lutzomyia</taxon>
    </lineage>
</organism>
<feature type="domain" description="RING-type" evidence="18">
    <location>
        <begin position="228"/>
        <end position="270"/>
    </location>
</feature>
<dbReference type="SMART" id="SM00184">
    <property type="entry name" value="RING"/>
    <property type="match status" value="1"/>
</dbReference>
<keyword evidence="10 16" id="KW-1133">Transmembrane helix</keyword>
<feature type="region of interest" description="Disordered" evidence="15">
    <location>
        <begin position="371"/>
        <end position="453"/>
    </location>
</feature>
<feature type="compositionally biased region" description="Polar residues" evidence="15">
    <location>
        <begin position="487"/>
        <end position="499"/>
    </location>
</feature>
<dbReference type="CDD" id="cd02123">
    <property type="entry name" value="PA_C_RZF_like"/>
    <property type="match status" value="1"/>
</dbReference>
<dbReference type="CDD" id="cd16665">
    <property type="entry name" value="RING-H2_RNF13-like"/>
    <property type="match status" value="1"/>
</dbReference>
<sequence>MEIVYLITLTMAVLVREIAGDILVYPKIVNQIVAQFHDMPAHFGPSFSSPGLRAVAINATPTNGCQPLSKPPKLQNDSHPIKYVALIARYNCSFEDKIKNAQKGNYDAVIVYNLGSDDLEQMSVKDPDEIFIPSMFVGENTGKIILYNYLNEDGYLLVLNDDLPFNINTHLILPFSIVVGLCFVIMIGFMVVRCIRDQRRLRRRRLPSSVLRKIPMIKFSKQCNYETCAICLEDYIEGERLRLLPCSHAYHPKCIDPWLTKNRRVCPICKRKVFGRGERRRPRRQRSSSDSMSSSEVDDTTPLLNPVGNASHGTFGSAARDRAADSHTPPSGPTPRVNPFDRVPNLPPQVVFNEATGRPWGFLLRLFSRRQSLPDSNPRGNDGEIERGERQIRIPTRSASSNNVLNANLSGSLRSEDDDDSDGPIFARPPSTIGQQRQQQQQSAAGAAERSSGGNRMLRIGVAAIPNTNFPSPLQERARYHRARTAASRTTNNSDDYVV</sequence>
<feature type="compositionally biased region" description="Low complexity" evidence="15">
    <location>
        <begin position="398"/>
        <end position="413"/>
    </location>
</feature>
<comment type="pathway">
    <text evidence="2">Protein modification; protein ubiquitination.</text>
</comment>
<evidence type="ECO:0000256" key="4">
    <source>
        <dbReference type="ARBA" id="ARBA00022679"/>
    </source>
</evidence>
<comment type="subcellular location">
    <subcellularLocation>
        <location evidence="13">Endomembrane system</location>
        <topology evidence="13">Single-pass type I membrane protein</topology>
    </subcellularLocation>
</comment>
<dbReference type="FunFam" id="3.30.40.10:FF:000429">
    <property type="entry name" value="E3 ubiquitin-protein ligase RNF13"/>
    <property type="match status" value="1"/>
</dbReference>
<dbReference type="GO" id="GO:0005737">
    <property type="term" value="C:cytoplasm"/>
    <property type="evidence" value="ECO:0007669"/>
    <property type="project" value="UniProtKB-ARBA"/>
</dbReference>
<dbReference type="PANTHER" id="PTHR47168:SF1">
    <property type="entry name" value="OS02G0798600 PROTEIN"/>
    <property type="match status" value="1"/>
</dbReference>
<feature type="compositionally biased region" description="Basic and acidic residues" evidence="15">
    <location>
        <begin position="381"/>
        <end position="392"/>
    </location>
</feature>
<evidence type="ECO:0000256" key="8">
    <source>
        <dbReference type="ARBA" id="ARBA00022771"/>
    </source>
</evidence>
<dbReference type="SUPFAM" id="SSF52025">
    <property type="entry name" value="PA domain"/>
    <property type="match status" value="1"/>
</dbReference>
<keyword evidence="5 16" id="KW-0812">Transmembrane</keyword>
<evidence type="ECO:0000256" key="7">
    <source>
        <dbReference type="ARBA" id="ARBA00022729"/>
    </source>
</evidence>
<name>A0A1B0CA45_LUTLO</name>
<dbReference type="Pfam" id="PF02225">
    <property type="entry name" value="PA"/>
    <property type="match status" value="1"/>
</dbReference>
<dbReference type="InterPro" id="IPR013083">
    <property type="entry name" value="Znf_RING/FYVE/PHD"/>
</dbReference>